<keyword evidence="2" id="KW-1185">Reference proteome</keyword>
<evidence type="ECO:0000313" key="1">
    <source>
        <dbReference type="EMBL" id="WNF24634.1"/>
    </source>
</evidence>
<sequence>MFVKIYRYRLKPGKEQEYLEIQNEAERIYSSFIDKQSLFLQNHDDKEIWQEIHFYPDKKSYIDAVSTVDQQPEIQVLYSRFLDVITSLEELSEENHQLIDFHEK</sequence>
<gene>
    <name evidence="1" type="ORF">RH061_09165</name>
</gene>
<evidence type="ECO:0000313" key="2">
    <source>
        <dbReference type="Proteomes" id="UP001303324"/>
    </source>
</evidence>
<dbReference type="Proteomes" id="UP001303324">
    <property type="component" value="Chromosome"/>
</dbReference>
<reference evidence="1 2" key="1">
    <citation type="submission" date="2023-09" db="EMBL/GenBank/DDBJ databases">
        <title>Microbial mechanism of fulvic acid promoting antimony reduction mineralization in rice fields.</title>
        <authorList>
            <person name="Chen G."/>
            <person name="Lan J."/>
        </authorList>
    </citation>
    <scope>NUCLEOTIDE SEQUENCE [LARGE SCALE GENOMIC DNA]</scope>
    <source>
        <strain evidence="1 2">PS1</strain>
    </source>
</reference>
<name>A0ABY9VL12_9BACI</name>
<proteinExistence type="predicted"/>
<protein>
    <submittedName>
        <fullName evidence="1">Uncharacterized protein</fullName>
    </submittedName>
</protein>
<organism evidence="1 2">
    <name type="scientific">Mesobacillus jeotgali</name>
    <dbReference type="NCBI Taxonomy" id="129985"/>
    <lineage>
        <taxon>Bacteria</taxon>
        <taxon>Bacillati</taxon>
        <taxon>Bacillota</taxon>
        <taxon>Bacilli</taxon>
        <taxon>Bacillales</taxon>
        <taxon>Bacillaceae</taxon>
        <taxon>Mesobacillus</taxon>
    </lineage>
</organism>
<dbReference type="EMBL" id="CP134494">
    <property type="protein sequence ID" value="WNF24634.1"/>
    <property type="molecule type" value="Genomic_DNA"/>
</dbReference>
<accession>A0ABY9VL12</accession>
<dbReference type="RefSeq" id="WP_311075556.1">
    <property type="nucleotide sequence ID" value="NZ_CP134494.1"/>
</dbReference>